<proteinExistence type="predicted"/>
<feature type="domain" description="FlgO" evidence="1">
    <location>
        <begin position="43"/>
        <end position="170"/>
    </location>
</feature>
<dbReference type="PIRSF" id="PIRSF028688">
    <property type="entry name" value="UCP_imp_028688"/>
    <property type="match status" value="1"/>
</dbReference>
<organism evidence="2 4">
    <name type="scientific">Shewanella fidelis</name>
    <dbReference type="NCBI Taxonomy" id="173509"/>
    <lineage>
        <taxon>Bacteria</taxon>
        <taxon>Pseudomonadati</taxon>
        <taxon>Pseudomonadota</taxon>
        <taxon>Gammaproteobacteria</taxon>
        <taxon>Alteromonadales</taxon>
        <taxon>Shewanellaceae</taxon>
        <taxon>Shewanella</taxon>
    </lineage>
</organism>
<dbReference type="RefSeq" id="WP_310655070.1">
    <property type="nucleotide sequence ID" value="NZ_JAPMLA010000008.1"/>
</dbReference>
<reference evidence="3 5" key="1">
    <citation type="journal article" date="2022" name="bioRxiv">
        <title>Prophages regulate Shewanella fidelis 3313 motility and biofilm formation: implications for gut colonization dynamics in Ciona robusta.</title>
        <authorList>
            <person name="Natarajan O."/>
            <person name="Gibboney S.L."/>
            <person name="Young M.N."/>
            <person name="Lim S.J."/>
            <person name="Pluta N."/>
            <person name="Atkinson C.G."/>
            <person name="Leigh B.A."/>
            <person name="Liberti A."/>
            <person name="Kees E.D."/>
            <person name="Breitbart M."/>
            <person name="Gralnick J.A."/>
            <person name="Dishaw L.J."/>
        </authorList>
    </citation>
    <scope>NUCLEOTIDE SEQUENCE [LARGE SCALE GENOMIC DNA]</scope>
    <source>
        <strain evidence="3 5">JG4066</strain>
    </source>
</reference>
<evidence type="ECO:0000313" key="5">
    <source>
        <dbReference type="Proteomes" id="UP001271263"/>
    </source>
</evidence>
<dbReference type="EMBL" id="JAPMLE010000001">
    <property type="protein sequence ID" value="MDR8524498.1"/>
    <property type="molecule type" value="Genomic_DNA"/>
</dbReference>
<dbReference type="PROSITE" id="PS51257">
    <property type="entry name" value="PROKAR_LIPOPROTEIN"/>
    <property type="match status" value="1"/>
</dbReference>
<keyword evidence="5" id="KW-1185">Reference proteome</keyword>
<dbReference type="EMBL" id="JAPMLD010000001">
    <property type="protein sequence ID" value="MDW4822580.1"/>
    <property type="molecule type" value="Genomic_DNA"/>
</dbReference>
<reference evidence="2" key="2">
    <citation type="submission" date="2022-11" db="EMBL/GenBank/DDBJ databases">
        <title>Prophages regulate Shewanella fidelis motility and biofilm formation: implications for gut colonization dynamics in Ciona robusta.</title>
        <authorList>
            <person name="Natarajan O."/>
            <person name="Gibboney S.L."/>
            <person name="Young M.N."/>
            <person name="Lim S.J."/>
            <person name="Pluta N."/>
            <person name="Atkinson C.G.F."/>
            <person name="Leigh B.A."/>
            <person name="Liberti A."/>
            <person name="Kees E."/>
            <person name="Breitbart M."/>
            <person name="Gralnick J."/>
            <person name="Dishaw L.J."/>
        </authorList>
    </citation>
    <scope>NUCLEOTIDE SEQUENCE</scope>
    <source>
        <strain evidence="2">3313</strain>
    </source>
</reference>
<dbReference type="InterPro" id="IPR014549">
    <property type="entry name" value="FlgO"/>
</dbReference>
<dbReference type="Pfam" id="PF17680">
    <property type="entry name" value="FlgO"/>
    <property type="match status" value="1"/>
</dbReference>
<dbReference type="AlphaFoldDB" id="A0AAW8NMR3"/>
<gene>
    <name evidence="2" type="ORF">OS133_12760</name>
    <name evidence="3" type="ORF">OS134_00620</name>
</gene>
<dbReference type="InterPro" id="IPR041215">
    <property type="entry name" value="FlgO_dom"/>
</dbReference>
<accession>A0AAW8NMR3</accession>
<sequence length="205" mass="22212">MYKTMICLPVLFALGCQTMSQDEAQQLDNRSLPQTSAVNTISQQMVNSLTLQNDSLRPDQPIIVTTPVLLDDLQTTNALGLQLQQGLIAAMHQKQFNLVDTNVAEALRVTPSGDFILTRDWQQLPADLAVEHAVVTTMSLSSAGMAINSRIVNVTNNRVVSAAQGFINSTAMNDYIKPSETVVSAHGLLYRNAQAAQTVTVVGDK</sequence>
<evidence type="ECO:0000259" key="1">
    <source>
        <dbReference type="Pfam" id="PF17680"/>
    </source>
</evidence>
<name>A0AAW8NMR3_9GAMM</name>
<protein>
    <submittedName>
        <fullName evidence="2">FlgO family outer membrane protein</fullName>
    </submittedName>
</protein>
<evidence type="ECO:0000313" key="2">
    <source>
        <dbReference type="EMBL" id="MDR8524498.1"/>
    </source>
</evidence>
<evidence type="ECO:0000313" key="4">
    <source>
        <dbReference type="Proteomes" id="UP001259340"/>
    </source>
</evidence>
<dbReference type="Proteomes" id="UP001259340">
    <property type="component" value="Unassembled WGS sequence"/>
</dbReference>
<dbReference type="Proteomes" id="UP001271263">
    <property type="component" value="Unassembled WGS sequence"/>
</dbReference>
<evidence type="ECO:0000313" key="3">
    <source>
        <dbReference type="EMBL" id="MDW4822580.1"/>
    </source>
</evidence>
<comment type="caution">
    <text evidence="2">The sequence shown here is derived from an EMBL/GenBank/DDBJ whole genome shotgun (WGS) entry which is preliminary data.</text>
</comment>